<feature type="chain" id="PRO_5037773912" description="DUF11 domain-containing protein" evidence="1">
    <location>
        <begin position="21"/>
        <end position="265"/>
    </location>
</feature>
<evidence type="ECO:0000313" key="3">
    <source>
        <dbReference type="Proteomes" id="UP000678374"/>
    </source>
</evidence>
<accession>A0A940YGE4</accession>
<evidence type="ECO:0008006" key="4">
    <source>
        <dbReference type="Google" id="ProtNLM"/>
    </source>
</evidence>
<comment type="caution">
    <text evidence="2">The sequence shown here is derived from an EMBL/GenBank/DDBJ whole genome shotgun (WGS) entry which is preliminary data.</text>
</comment>
<dbReference type="Gene3D" id="2.60.40.10">
    <property type="entry name" value="Immunoglobulins"/>
    <property type="match status" value="1"/>
</dbReference>
<proteinExistence type="predicted"/>
<protein>
    <recommendedName>
        <fullName evidence="4">DUF11 domain-containing protein</fullName>
    </recommendedName>
</protein>
<dbReference type="AlphaFoldDB" id="A0A940YGE4"/>
<organism evidence="2 3">
    <name type="scientific">Ideonella aquatica</name>
    <dbReference type="NCBI Taxonomy" id="2824119"/>
    <lineage>
        <taxon>Bacteria</taxon>
        <taxon>Pseudomonadati</taxon>
        <taxon>Pseudomonadota</taxon>
        <taxon>Betaproteobacteria</taxon>
        <taxon>Burkholderiales</taxon>
        <taxon>Sphaerotilaceae</taxon>
        <taxon>Ideonella</taxon>
    </lineage>
</organism>
<keyword evidence="3" id="KW-1185">Reference proteome</keyword>
<gene>
    <name evidence="2" type="ORF">KAK06_04620</name>
</gene>
<reference evidence="2" key="1">
    <citation type="submission" date="2021-04" db="EMBL/GenBank/DDBJ databases">
        <title>The genome sequence of Ideonella sp. 4Y11.</title>
        <authorList>
            <person name="Liu Y."/>
        </authorList>
    </citation>
    <scope>NUCLEOTIDE SEQUENCE</scope>
    <source>
        <strain evidence="2">4Y11</strain>
    </source>
</reference>
<sequence length="265" mass="27992">MMHKTLVLLALALGSSLAAAQNNTPRPDIVTDFSGPAQLQRGKGAFWRLSLRNDGVAAAGQTRGYVNLPSSVSPDLQRGTNGTWVLNLPPGCSWNSNTRVLACVWPGIAVGETKTVHLPLRVSSTSQTLTLTGRAQVLQGVAESSTQNNHDPAVTQVDTYAPTISFPAAASLYLCMGRDDLLECGLTYGQPVQPEPLPLDANGQMVFPDGTLVALPQGPGALRVELYSGGALVSTWALSAYDSRCYQGPASYPGLGATYEARICY</sequence>
<dbReference type="RefSeq" id="WP_210800749.1">
    <property type="nucleotide sequence ID" value="NZ_JAGQDE010000003.1"/>
</dbReference>
<keyword evidence="1" id="KW-0732">Signal</keyword>
<dbReference type="EMBL" id="JAGQDE010000003">
    <property type="protein sequence ID" value="MBQ0958232.1"/>
    <property type="molecule type" value="Genomic_DNA"/>
</dbReference>
<evidence type="ECO:0000313" key="2">
    <source>
        <dbReference type="EMBL" id="MBQ0958232.1"/>
    </source>
</evidence>
<evidence type="ECO:0000256" key="1">
    <source>
        <dbReference type="SAM" id="SignalP"/>
    </source>
</evidence>
<name>A0A940YGE4_9BURK</name>
<dbReference type="Proteomes" id="UP000678374">
    <property type="component" value="Unassembled WGS sequence"/>
</dbReference>
<feature type="signal peptide" evidence="1">
    <location>
        <begin position="1"/>
        <end position="20"/>
    </location>
</feature>
<dbReference type="InterPro" id="IPR013783">
    <property type="entry name" value="Ig-like_fold"/>
</dbReference>